<feature type="transmembrane region" description="Helical" evidence="2">
    <location>
        <begin position="63"/>
        <end position="86"/>
    </location>
</feature>
<dbReference type="Proteomes" id="UP001234581">
    <property type="component" value="Unassembled WGS sequence"/>
</dbReference>
<reference evidence="3 4" key="1">
    <citation type="submission" date="2023-03" db="EMBL/GenBank/DDBJ databases">
        <title>Genome sequence of Lichtheimia ornata CBS 291.66.</title>
        <authorList>
            <person name="Mohabir J.T."/>
            <person name="Shea T.P."/>
            <person name="Kurbessoian T."/>
            <person name="Berby B."/>
            <person name="Fontaine J."/>
            <person name="Livny J."/>
            <person name="Gnirke A."/>
            <person name="Stajich J.E."/>
            <person name="Cuomo C.A."/>
        </authorList>
    </citation>
    <scope>NUCLEOTIDE SEQUENCE [LARGE SCALE GENOMIC DNA]</scope>
    <source>
        <strain evidence="3">CBS 291.66</strain>
    </source>
</reference>
<keyword evidence="2" id="KW-0812">Transmembrane</keyword>
<gene>
    <name evidence="3" type="ORF">O0I10_009491</name>
</gene>
<evidence type="ECO:0000313" key="4">
    <source>
        <dbReference type="Proteomes" id="UP001234581"/>
    </source>
</evidence>
<protein>
    <submittedName>
        <fullName evidence="3">Uncharacterized protein</fullName>
    </submittedName>
</protein>
<feature type="compositionally biased region" description="Polar residues" evidence="1">
    <location>
        <begin position="123"/>
        <end position="139"/>
    </location>
</feature>
<keyword evidence="2" id="KW-1133">Transmembrane helix</keyword>
<evidence type="ECO:0000256" key="2">
    <source>
        <dbReference type="SAM" id="Phobius"/>
    </source>
</evidence>
<dbReference type="AlphaFoldDB" id="A0AAD7XUB8"/>
<feature type="region of interest" description="Disordered" evidence="1">
    <location>
        <begin position="214"/>
        <end position="270"/>
    </location>
</feature>
<name>A0AAD7XUB8_9FUNG</name>
<evidence type="ECO:0000313" key="3">
    <source>
        <dbReference type="EMBL" id="KAJ8654770.1"/>
    </source>
</evidence>
<accession>A0AAD7XUB8</accession>
<dbReference type="GeneID" id="83216897"/>
<sequence>MNEEVYKRVRDRVKEYNLSEQEIRAIDKARREVNTHTTLGGFTGALAAFFLGKRKRFAPLQVFALAGGGFLIGSQMGLISGSLAGVRAIKELPDPQRLVNLVREVQKEMIQSRGQPSALPQAPQRTIDSGSAQNDSVDNSYFNEFSLDETEDHNRLSNEFESDKDAPEKQQELLNSVLQQQHQQQKPRQESAWDKIRAQNAPDNTWARLRMEAQKNPDGIDGRTQTRADVARDLQERSKNEVDSLPRTREEVEHRHNGPVRTNRWGDPIE</sequence>
<keyword evidence="4" id="KW-1185">Reference proteome</keyword>
<proteinExistence type="predicted"/>
<dbReference type="RefSeq" id="XP_058339684.1">
    <property type="nucleotide sequence ID" value="XM_058489482.1"/>
</dbReference>
<dbReference type="EMBL" id="JARTCD010000056">
    <property type="protein sequence ID" value="KAJ8654770.1"/>
    <property type="molecule type" value="Genomic_DNA"/>
</dbReference>
<feature type="compositionally biased region" description="Basic and acidic residues" evidence="1">
    <location>
        <begin position="214"/>
        <end position="256"/>
    </location>
</feature>
<comment type="caution">
    <text evidence="3">The sequence shown here is derived from an EMBL/GenBank/DDBJ whole genome shotgun (WGS) entry which is preliminary data.</text>
</comment>
<organism evidence="3 4">
    <name type="scientific">Lichtheimia ornata</name>
    <dbReference type="NCBI Taxonomy" id="688661"/>
    <lineage>
        <taxon>Eukaryota</taxon>
        <taxon>Fungi</taxon>
        <taxon>Fungi incertae sedis</taxon>
        <taxon>Mucoromycota</taxon>
        <taxon>Mucoromycotina</taxon>
        <taxon>Mucoromycetes</taxon>
        <taxon>Mucorales</taxon>
        <taxon>Lichtheimiaceae</taxon>
        <taxon>Lichtheimia</taxon>
    </lineage>
</organism>
<feature type="compositionally biased region" description="Basic and acidic residues" evidence="1">
    <location>
        <begin position="187"/>
        <end position="197"/>
    </location>
</feature>
<feature type="region of interest" description="Disordered" evidence="1">
    <location>
        <begin position="111"/>
        <end position="139"/>
    </location>
</feature>
<keyword evidence="2" id="KW-0472">Membrane</keyword>
<evidence type="ECO:0000256" key="1">
    <source>
        <dbReference type="SAM" id="MobiDB-lite"/>
    </source>
</evidence>
<feature type="region of interest" description="Disordered" evidence="1">
    <location>
        <begin position="177"/>
        <end position="202"/>
    </location>
</feature>